<evidence type="ECO:0000256" key="1">
    <source>
        <dbReference type="SAM" id="SignalP"/>
    </source>
</evidence>
<sequence length="158" mass="18638">MELLVKLSNLFIILMNLSLSTTSLFDDKGASGQLLPKAATFHFPEYAYKETSKNEIIYHEFETSCQHNTLCENLEAVVKKSCVRRCISYTCYQDIYGFDELEEGEIDVRLNSFKGCVVQRSGKNQRRYPNTQFQRFELGEFFFNMKWKLRNFIKNVYF</sequence>
<dbReference type="Pfam" id="PF16029">
    <property type="entry name" value="DUF4787"/>
    <property type="match status" value="1"/>
</dbReference>
<dbReference type="AlphaFoldDB" id="A0A811UYW2"/>
<feature type="chain" id="PRO_5032295408" evidence="1">
    <location>
        <begin position="23"/>
        <end position="158"/>
    </location>
</feature>
<organism evidence="2 3">
    <name type="scientific">Ceratitis capitata</name>
    <name type="common">Mediterranean fruit fly</name>
    <name type="synonym">Tephritis capitata</name>
    <dbReference type="NCBI Taxonomy" id="7213"/>
    <lineage>
        <taxon>Eukaryota</taxon>
        <taxon>Metazoa</taxon>
        <taxon>Ecdysozoa</taxon>
        <taxon>Arthropoda</taxon>
        <taxon>Hexapoda</taxon>
        <taxon>Insecta</taxon>
        <taxon>Pterygota</taxon>
        <taxon>Neoptera</taxon>
        <taxon>Endopterygota</taxon>
        <taxon>Diptera</taxon>
        <taxon>Brachycera</taxon>
        <taxon>Muscomorpha</taxon>
        <taxon>Tephritoidea</taxon>
        <taxon>Tephritidae</taxon>
        <taxon>Ceratitis</taxon>
        <taxon>Ceratitis</taxon>
    </lineage>
</organism>
<keyword evidence="3" id="KW-1185">Reference proteome</keyword>
<dbReference type="Proteomes" id="UP000606786">
    <property type="component" value="Unassembled WGS sequence"/>
</dbReference>
<feature type="signal peptide" evidence="1">
    <location>
        <begin position="1"/>
        <end position="22"/>
    </location>
</feature>
<evidence type="ECO:0000313" key="2">
    <source>
        <dbReference type="EMBL" id="CAD7002847.1"/>
    </source>
</evidence>
<dbReference type="PANTHER" id="PTHR35455">
    <property type="entry name" value="UNNAMED PRODUCT"/>
    <property type="match status" value="1"/>
</dbReference>
<dbReference type="OrthoDB" id="1915375at2759"/>
<comment type="caution">
    <text evidence="2">The sequence shown here is derived from an EMBL/GenBank/DDBJ whole genome shotgun (WGS) entry which is preliminary data.</text>
</comment>
<reference evidence="2" key="1">
    <citation type="submission" date="2020-11" db="EMBL/GenBank/DDBJ databases">
        <authorList>
            <person name="Whitehead M."/>
        </authorList>
    </citation>
    <scope>NUCLEOTIDE SEQUENCE</scope>
    <source>
        <strain evidence="2">EGII</strain>
    </source>
</reference>
<gene>
    <name evidence="2" type="ORF">CCAP1982_LOCUS11316</name>
</gene>
<name>A0A811UYW2_CERCA</name>
<accession>A0A811UYW2</accession>
<protein>
    <submittedName>
        <fullName evidence="2">(Mediterranean fruit fly) hypothetical protein</fullName>
    </submittedName>
</protein>
<dbReference type="EMBL" id="CAJHJT010000034">
    <property type="protein sequence ID" value="CAD7002847.1"/>
    <property type="molecule type" value="Genomic_DNA"/>
</dbReference>
<dbReference type="InterPro" id="IPR031985">
    <property type="entry name" value="DUF4787"/>
</dbReference>
<dbReference type="PANTHER" id="PTHR35455:SF1">
    <property type="entry name" value="AGAP005842-PA"/>
    <property type="match status" value="1"/>
</dbReference>
<evidence type="ECO:0000313" key="3">
    <source>
        <dbReference type="Proteomes" id="UP000606786"/>
    </source>
</evidence>
<proteinExistence type="predicted"/>
<keyword evidence="1" id="KW-0732">Signal</keyword>